<reference evidence="1 2" key="1">
    <citation type="submission" date="2016-07" db="EMBL/GenBank/DDBJ databases">
        <title>Draft genome of the white-rot fungus Obba rivulosa 3A-2.</title>
        <authorList>
            <consortium name="DOE Joint Genome Institute"/>
            <person name="Miettinen O."/>
            <person name="Riley R."/>
            <person name="Acob R."/>
            <person name="Barry K."/>
            <person name="Cullen D."/>
            <person name="De Vries R."/>
            <person name="Hainaut M."/>
            <person name="Hatakka A."/>
            <person name="Henrissat B."/>
            <person name="Hilden K."/>
            <person name="Kuo R."/>
            <person name="Labutti K."/>
            <person name="Lipzen A."/>
            <person name="Makela M.R."/>
            <person name="Sandor L."/>
            <person name="Spatafora J.W."/>
            <person name="Grigoriev I.V."/>
            <person name="Hibbett D.S."/>
        </authorList>
    </citation>
    <scope>NUCLEOTIDE SEQUENCE [LARGE SCALE GENOMIC DNA]</scope>
    <source>
        <strain evidence="1 2">3A-2</strain>
    </source>
</reference>
<accession>A0A8E2DIR5</accession>
<sequence>MKQKAQKPTFSEKKTRRRLSAAGTMLLSKFKRLHLLPTKKERQLLVKDITANKDDDWYTYKHLWNCLDKRRSAAKLVQRTTKDQRHICPSLSIDQSSDPEATSTVPIVMDNLEPSMATHIMPVSTGSACNNFGLPSTHPSSEPDTFLYSAGEPSMPVPLSDGPPMSEFAWLEFELGWLPGIGLADEGAFAAGACPQAAYWRHNVTAAYDCPGEL</sequence>
<protein>
    <submittedName>
        <fullName evidence="1">Uncharacterized protein</fullName>
    </submittedName>
</protein>
<evidence type="ECO:0000313" key="1">
    <source>
        <dbReference type="EMBL" id="OCH88527.1"/>
    </source>
</evidence>
<dbReference type="AlphaFoldDB" id="A0A8E2DIR5"/>
<dbReference type="EMBL" id="KV722450">
    <property type="protein sequence ID" value="OCH88527.1"/>
    <property type="molecule type" value="Genomic_DNA"/>
</dbReference>
<proteinExistence type="predicted"/>
<dbReference type="Proteomes" id="UP000250043">
    <property type="component" value="Unassembled WGS sequence"/>
</dbReference>
<gene>
    <name evidence="1" type="ORF">OBBRIDRAFT_795149</name>
</gene>
<name>A0A8E2DIR5_9APHY</name>
<keyword evidence="2" id="KW-1185">Reference proteome</keyword>
<organism evidence="1 2">
    <name type="scientific">Obba rivulosa</name>
    <dbReference type="NCBI Taxonomy" id="1052685"/>
    <lineage>
        <taxon>Eukaryota</taxon>
        <taxon>Fungi</taxon>
        <taxon>Dikarya</taxon>
        <taxon>Basidiomycota</taxon>
        <taxon>Agaricomycotina</taxon>
        <taxon>Agaricomycetes</taxon>
        <taxon>Polyporales</taxon>
        <taxon>Gelatoporiaceae</taxon>
        <taxon>Obba</taxon>
    </lineage>
</organism>
<evidence type="ECO:0000313" key="2">
    <source>
        <dbReference type="Proteomes" id="UP000250043"/>
    </source>
</evidence>